<name>A0AB34Z4S8_BORAF</name>
<accession>A0AB34Z4S8</accession>
<comment type="caution">
    <text evidence="1">The sequence shown here is derived from an EMBL/GenBank/DDBJ whole genome shotgun (WGS) entry which is preliminary data.</text>
</comment>
<gene>
    <name evidence="1" type="ORF">HNP63_001068</name>
</gene>
<organism evidence="1 2">
    <name type="scientific">Borreliella afzelii</name>
    <name type="common">Borrelia afzelii</name>
    <dbReference type="NCBI Taxonomy" id="29518"/>
    <lineage>
        <taxon>Bacteria</taxon>
        <taxon>Pseudomonadati</taxon>
        <taxon>Spirochaetota</taxon>
        <taxon>Spirochaetia</taxon>
        <taxon>Spirochaetales</taxon>
        <taxon>Borreliaceae</taxon>
        <taxon>Borreliella</taxon>
    </lineage>
</organism>
<evidence type="ECO:0000313" key="1">
    <source>
        <dbReference type="EMBL" id="MBB5141647.1"/>
    </source>
</evidence>
<protein>
    <submittedName>
        <fullName evidence="1">Uncharacterized protein</fullName>
    </submittedName>
</protein>
<dbReference type="EMBL" id="JACHGM010000007">
    <property type="protein sequence ID" value="MBB5141647.1"/>
    <property type="molecule type" value="Genomic_DNA"/>
</dbReference>
<dbReference type="AlphaFoldDB" id="A0AB34Z4S8"/>
<proteinExistence type="predicted"/>
<dbReference type="Proteomes" id="UP000529652">
    <property type="component" value="Unassembled WGS sequence"/>
</dbReference>
<evidence type="ECO:0000313" key="2">
    <source>
        <dbReference type="Proteomes" id="UP000529652"/>
    </source>
</evidence>
<sequence>MNKSAYTNFKKEKRAYLIVKKLVLINLGIINKDNK</sequence>
<reference evidence="1 2" key="1">
    <citation type="submission" date="2020-08" db="EMBL/GenBank/DDBJ databases">
        <title>Genomic Encyclopedia of Type Strains, Phase IV (KMG-IV): sequencing the most valuable type-strain genomes for metagenomic binning, comparative biology and taxonomic classification.</title>
        <authorList>
            <person name="Goeker M."/>
        </authorList>
    </citation>
    <scope>NUCLEOTIDE SEQUENCE [LARGE SCALE GENOMIC DNA]</scope>
    <source>
        <strain evidence="1 2">DSM 10508</strain>
    </source>
</reference>